<keyword evidence="1" id="KW-0812">Transmembrane</keyword>
<sequence>MVVLSSVLYFLSHHPLWSFLLILFGGIGLGVLLSVWRAGIGWAWLSLGGLLLAQANIFTGSFLNAAFLNAYGTRGTAVIVQSSPTSSTLNDNPVWEYAAVLRTADGRDVKFDFDTMSASTYPIRNAILIPPKGETFVVKYVPGFERNVAILVDESDYGKARLIAQDREPVERARAQLAVSPDNPEFIAEYRQAVQVFLDKHRDQLDPAQVQSLQQRVDELQVKTQRH</sequence>
<evidence type="ECO:0000313" key="3">
    <source>
        <dbReference type="Proteomes" id="UP000023435"/>
    </source>
</evidence>
<dbReference type="OrthoDB" id="6023952at2"/>
<accession>A0A125TZE3</accession>
<dbReference type="RefSeq" id="WP_036106055.1">
    <property type="nucleotide sequence ID" value="NZ_JAJA02000003.1"/>
</dbReference>
<name>A0A125TZE3_9GAMM</name>
<dbReference type="Proteomes" id="UP000023435">
    <property type="component" value="Unassembled WGS sequence"/>
</dbReference>
<keyword evidence="1" id="KW-1133">Transmembrane helix</keyword>
<gene>
    <name evidence="2" type="ORF">AZ78_5160</name>
</gene>
<reference evidence="2 3" key="1">
    <citation type="journal article" date="2014" name="Genome Announc.">
        <title>Draft Genome Sequence of Lysobacter capsici AZ78, a Bacterium Antagonistic to Plant-Pathogenic Oomycetes.</title>
        <authorList>
            <person name="Puopolo G."/>
            <person name="Sonego P."/>
            <person name="Engelen K."/>
            <person name="Pertot I."/>
        </authorList>
    </citation>
    <scope>NUCLEOTIDE SEQUENCE [LARGE SCALE GENOMIC DNA]</scope>
    <source>
        <strain evidence="2 3">AZ78</strain>
    </source>
</reference>
<feature type="transmembrane region" description="Helical" evidence="1">
    <location>
        <begin position="16"/>
        <end position="35"/>
    </location>
</feature>
<protein>
    <submittedName>
        <fullName evidence="2">Membrane protein</fullName>
    </submittedName>
</protein>
<evidence type="ECO:0000313" key="2">
    <source>
        <dbReference type="EMBL" id="KWS02027.1"/>
    </source>
</evidence>
<dbReference type="EMBL" id="JAJA02000003">
    <property type="protein sequence ID" value="KWS02027.1"/>
    <property type="molecule type" value="Genomic_DNA"/>
</dbReference>
<dbReference type="AlphaFoldDB" id="A0A125TZE3"/>
<organism evidence="2 3">
    <name type="scientific">Lysobacter capsici AZ78</name>
    <dbReference type="NCBI Taxonomy" id="1444315"/>
    <lineage>
        <taxon>Bacteria</taxon>
        <taxon>Pseudomonadati</taxon>
        <taxon>Pseudomonadota</taxon>
        <taxon>Gammaproteobacteria</taxon>
        <taxon>Lysobacterales</taxon>
        <taxon>Lysobacteraceae</taxon>
        <taxon>Lysobacter</taxon>
    </lineage>
</organism>
<keyword evidence="3" id="KW-1185">Reference proteome</keyword>
<proteinExistence type="predicted"/>
<comment type="caution">
    <text evidence="2">The sequence shown here is derived from an EMBL/GenBank/DDBJ whole genome shotgun (WGS) entry which is preliminary data.</text>
</comment>
<evidence type="ECO:0000256" key="1">
    <source>
        <dbReference type="SAM" id="Phobius"/>
    </source>
</evidence>
<feature type="transmembrane region" description="Helical" evidence="1">
    <location>
        <begin position="42"/>
        <end position="63"/>
    </location>
</feature>
<keyword evidence="1" id="KW-0472">Membrane</keyword>